<proteinExistence type="predicted"/>
<organism evidence="3">
    <name type="scientific">hydrothermal vent metagenome</name>
    <dbReference type="NCBI Taxonomy" id="652676"/>
    <lineage>
        <taxon>unclassified sequences</taxon>
        <taxon>metagenomes</taxon>
        <taxon>ecological metagenomes</taxon>
    </lineage>
</organism>
<keyword evidence="1" id="KW-1133">Transmembrane helix</keyword>
<evidence type="ECO:0000256" key="1">
    <source>
        <dbReference type="SAM" id="Phobius"/>
    </source>
</evidence>
<dbReference type="InterPro" id="IPR043781">
    <property type="entry name" value="DUF5723"/>
</dbReference>
<name>A0A3B0UII5_9ZZZZ</name>
<keyword evidence="1" id="KW-0812">Transmembrane</keyword>
<dbReference type="EMBL" id="UOET01000520">
    <property type="protein sequence ID" value="VAW30468.1"/>
    <property type="molecule type" value="Genomic_DNA"/>
</dbReference>
<dbReference type="AlphaFoldDB" id="A0A3B0UII5"/>
<evidence type="ECO:0000259" key="2">
    <source>
        <dbReference type="Pfam" id="PF18990"/>
    </source>
</evidence>
<accession>A0A3B0UII5</accession>
<keyword evidence="1" id="KW-0472">Membrane</keyword>
<protein>
    <recommendedName>
        <fullName evidence="2">DUF5723 domain-containing protein</fullName>
    </recommendedName>
</protein>
<feature type="domain" description="DUF5723" evidence="2">
    <location>
        <begin position="55"/>
        <end position="447"/>
    </location>
</feature>
<gene>
    <name evidence="3" type="ORF">MNBD_BACTEROID07-1773</name>
</gene>
<evidence type="ECO:0000313" key="3">
    <source>
        <dbReference type="EMBL" id="VAW30468.1"/>
    </source>
</evidence>
<feature type="transmembrane region" description="Helical" evidence="1">
    <location>
        <begin position="7"/>
        <end position="27"/>
    </location>
</feature>
<sequence>MKSRTTVYGRIIPTCYIRIMLFGLFLLSGQSLFSQQMLGLGFDNYNGAAGATLNPAFLTNSKVYLDVNLVTADFFLDNNMGYINKDSTSFWDLVRMAGNSSYQNRNAALVAYEGQNKKNFAISTRFQGPSIMIQRGRQAIALGVAVRSLSTGTNIPYQYVASHGRLTSPVLLHKNFNDHNFSLALLNWAEINLNYAYDLIDQGNTKLSVGAGIKFLFGVSGAYVAVRNLNFSVPDSNHLNVNNLDGDIAFALPVDYDNYNKSNFNPVFKGHGLGLDVGFLYTRLKTFTDPGEKRLCAKPYADYVYKFGISIMDIGGIRFKHHTQVHQFNNRTANWQRFDTVQNRSINSTMRMLSDVFYGSPNASLTDTTMFMSLPTTLSIQFDYHLKENFYLGAYLQQPLRFRLRSVRQAPILAVIPRYETRVFGASLPVSVYNYEKIRIGASLRVYSLTVGTEKLGTFLGIGNLTGMDFYFSIRFNLDKGSCMSYKNGACSNAFGRK</sequence>
<dbReference type="Pfam" id="PF18990">
    <property type="entry name" value="DUF5723"/>
    <property type="match status" value="1"/>
</dbReference>
<reference evidence="3" key="1">
    <citation type="submission" date="2018-06" db="EMBL/GenBank/DDBJ databases">
        <authorList>
            <person name="Zhirakovskaya E."/>
        </authorList>
    </citation>
    <scope>NUCLEOTIDE SEQUENCE</scope>
</reference>